<name>A0A915KMP5_ROMCU</name>
<sequence length="133" mass="15489">MDTLYNNEFSPTTPGEGDIPGTAPMQHLLPMAHPFGFLDYPPNIYYHHLRPRFDPPCLSHREEDCQIKTIVDNMHPLIMDGAPTNKRLLCFFIHLENKFGYDASNQVKMSAFRPLTRHMPRDMIQDMMWSNDP</sequence>
<dbReference type="WBParaSite" id="nRc.2.0.1.t40117-RA">
    <property type="protein sequence ID" value="nRc.2.0.1.t40117-RA"/>
    <property type="gene ID" value="nRc.2.0.1.g40117"/>
</dbReference>
<proteinExistence type="predicted"/>
<keyword evidence="1" id="KW-1185">Reference proteome</keyword>
<reference evidence="2" key="1">
    <citation type="submission" date="2022-11" db="UniProtKB">
        <authorList>
            <consortium name="WormBaseParasite"/>
        </authorList>
    </citation>
    <scope>IDENTIFICATION</scope>
</reference>
<accession>A0A915KMP5</accession>
<evidence type="ECO:0000313" key="1">
    <source>
        <dbReference type="Proteomes" id="UP000887565"/>
    </source>
</evidence>
<dbReference type="AlphaFoldDB" id="A0A915KMP5"/>
<dbReference type="Proteomes" id="UP000887565">
    <property type="component" value="Unplaced"/>
</dbReference>
<evidence type="ECO:0000313" key="2">
    <source>
        <dbReference type="WBParaSite" id="nRc.2.0.1.t40117-RA"/>
    </source>
</evidence>
<organism evidence="1 2">
    <name type="scientific">Romanomermis culicivorax</name>
    <name type="common">Nematode worm</name>
    <dbReference type="NCBI Taxonomy" id="13658"/>
    <lineage>
        <taxon>Eukaryota</taxon>
        <taxon>Metazoa</taxon>
        <taxon>Ecdysozoa</taxon>
        <taxon>Nematoda</taxon>
        <taxon>Enoplea</taxon>
        <taxon>Dorylaimia</taxon>
        <taxon>Mermithida</taxon>
        <taxon>Mermithoidea</taxon>
        <taxon>Mermithidae</taxon>
        <taxon>Romanomermis</taxon>
    </lineage>
</organism>
<protein>
    <submittedName>
        <fullName evidence="2">Uncharacterized protein</fullName>
    </submittedName>
</protein>